<proteinExistence type="inferred from homology"/>
<comment type="caution">
    <text evidence="10">The sequence shown here is derived from an EMBL/GenBank/DDBJ whole genome shotgun (WGS) entry which is preliminary data.</text>
</comment>
<dbReference type="InterPro" id="IPR004692">
    <property type="entry name" value="SecG"/>
</dbReference>
<keyword evidence="7 9" id="KW-0811">Translocation</keyword>
<dbReference type="GO" id="GO:0005886">
    <property type="term" value="C:plasma membrane"/>
    <property type="evidence" value="ECO:0007669"/>
    <property type="project" value="UniProtKB-SubCell"/>
</dbReference>
<keyword evidence="4 9" id="KW-0812">Transmembrane</keyword>
<dbReference type="NCBIfam" id="TIGR00810">
    <property type="entry name" value="secG"/>
    <property type="match status" value="1"/>
</dbReference>
<comment type="caution">
    <text evidence="9">Lacks conserved residue(s) required for the propagation of feature annotation.</text>
</comment>
<evidence type="ECO:0000256" key="5">
    <source>
        <dbReference type="ARBA" id="ARBA00022927"/>
    </source>
</evidence>
<evidence type="ECO:0000313" key="11">
    <source>
        <dbReference type="Proteomes" id="UP000177006"/>
    </source>
</evidence>
<keyword evidence="5 9" id="KW-0653">Protein transport</keyword>
<feature type="transmembrane region" description="Helical" evidence="9">
    <location>
        <begin position="48"/>
        <end position="71"/>
    </location>
</feature>
<protein>
    <recommendedName>
        <fullName evidence="9">Protein-export membrane protein SecG</fullName>
    </recommendedName>
</protein>
<evidence type="ECO:0000256" key="3">
    <source>
        <dbReference type="ARBA" id="ARBA00022448"/>
    </source>
</evidence>
<evidence type="ECO:0000256" key="7">
    <source>
        <dbReference type="ARBA" id="ARBA00023010"/>
    </source>
</evidence>
<dbReference type="GO" id="GO:0009306">
    <property type="term" value="P:protein secretion"/>
    <property type="evidence" value="ECO:0007669"/>
    <property type="project" value="UniProtKB-UniRule"/>
</dbReference>
<dbReference type="Pfam" id="PF03840">
    <property type="entry name" value="SecG"/>
    <property type="match status" value="1"/>
</dbReference>
<name>A0A1F5E938_9BACT</name>
<evidence type="ECO:0000256" key="1">
    <source>
        <dbReference type="ARBA" id="ARBA00004141"/>
    </source>
</evidence>
<accession>A0A1F5E938</accession>
<evidence type="ECO:0000256" key="2">
    <source>
        <dbReference type="ARBA" id="ARBA00008445"/>
    </source>
</evidence>
<comment type="function">
    <text evidence="9">Involved in protein export. Participates in an early event of protein translocation.</text>
</comment>
<comment type="subcellular location">
    <subcellularLocation>
        <location evidence="9">Cell membrane</location>
        <topology evidence="9">Multi-pass membrane protein</topology>
    </subcellularLocation>
    <subcellularLocation>
        <location evidence="1">Membrane</location>
        <topology evidence="1">Multi-pass membrane protein</topology>
    </subcellularLocation>
</comment>
<dbReference type="EMBL" id="MEZK01000003">
    <property type="protein sequence ID" value="OGD63898.1"/>
    <property type="molecule type" value="Genomic_DNA"/>
</dbReference>
<evidence type="ECO:0000256" key="9">
    <source>
        <dbReference type="RuleBase" id="RU365087"/>
    </source>
</evidence>
<organism evidence="10 11">
    <name type="scientific">Candidatus Beckwithbacteria bacterium RBG_13_42_9</name>
    <dbReference type="NCBI Taxonomy" id="1797457"/>
    <lineage>
        <taxon>Bacteria</taxon>
        <taxon>Candidatus Beckwithiibacteriota</taxon>
    </lineage>
</organism>
<dbReference type="STRING" id="1797457.A2160_01590"/>
<dbReference type="GO" id="GO:0015450">
    <property type="term" value="F:protein-transporting ATPase activity"/>
    <property type="evidence" value="ECO:0007669"/>
    <property type="project" value="UniProtKB-UniRule"/>
</dbReference>
<gene>
    <name evidence="10" type="ORF">A2160_01590</name>
</gene>
<evidence type="ECO:0000256" key="4">
    <source>
        <dbReference type="ARBA" id="ARBA00022692"/>
    </source>
</evidence>
<keyword evidence="6 9" id="KW-1133">Transmembrane helix</keyword>
<evidence type="ECO:0000256" key="6">
    <source>
        <dbReference type="ARBA" id="ARBA00022989"/>
    </source>
</evidence>
<sequence>MNLVVTIIQVVLSILLIGSILLQAKGTGLGTAFGGSGEFYHTRRGVEQILFVLTIILIVAFFAISIVNIALF</sequence>
<evidence type="ECO:0000256" key="8">
    <source>
        <dbReference type="ARBA" id="ARBA00023136"/>
    </source>
</evidence>
<dbReference type="PRINTS" id="PR01651">
    <property type="entry name" value="SECGEXPORT"/>
</dbReference>
<comment type="similarity">
    <text evidence="2 9">Belongs to the SecG family.</text>
</comment>
<evidence type="ECO:0000313" key="10">
    <source>
        <dbReference type="EMBL" id="OGD63898.1"/>
    </source>
</evidence>
<reference evidence="10 11" key="1">
    <citation type="journal article" date="2016" name="Nat. Commun.">
        <title>Thousands of microbial genomes shed light on interconnected biogeochemical processes in an aquifer system.</title>
        <authorList>
            <person name="Anantharaman K."/>
            <person name="Brown C.T."/>
            <person name="Hug L.A."/>
            <person name="Sharon I."/>
            <person name="Castelle C.J."/>
            <person name="Probst A.J."/>
            <person name="Thomas B.C."/>
            <person name="Singh A."/>
            <person name="Wilkins M.J."/>
            <person name="Karaoz U."/>
            <person name="Brodie E.L."/>
            <person name="Williams K.H."/>
            <person name="Hubbard S.S."/>
            <person name="Banfield J.F."/>
        </authorList>
    </citation>
    <scope>NUCLEOTIDE SEQUENCE [LARGE SCALE GENOMIC DNA]</scope>
</reference>
<dbReference type="AlphaFoldDB" id="A0A1F5E938"/>
<keyword evidence="3 9" id="KW-0813">Transport</keyword>
<dbReference type="Proteomes" id="UP000177006">
    <property type="component" value="Unassembled WGS sequence"/>
</dbReference>
<keyword evidence="8 9" id="KW-0472">Membrane</keyword>
<keyword evidence="9" id="KW-1003">Cell membrane</keyword>